<dbReference type="PANTHER" id="PTHR11157">
    <property type="entry name" value="FATTY ACID ACYL TRANSFERASE-RELATED"/>
    <property type="match status" value="1"/>
</dbReference>
<dbReference type="PANTHER" id="PTHR11157:SF165">
    <property type="entry name" value="ELONGASE"/>
    <property type="match status" value="1"/>
</dbReference>
<keyword evidence="12" id="KW-1185">Reference proteome</keyword>
<dbReference type="GO" id="GO:0034626">
    <property type="term" value="P:fatty acid elongation, polyunsaturated fatty acid"/>
    <property type="evidence" value="ECO:0007669"/>
    <property type="project" value="TreeGrafter"/>
</dbReference>
<organism evidence="11 12">
    <name type="scientific">Pycnococcus provasolii</name>
    <dbReference type="NCBI Taxonomy" id="41880"/>
    <lineage>
        <taxon>Eukaryota</taxon>
        <taxon>Viridiplantae</taxon>
        <taxon>Chlorophyta</taxon>
        <taxon>Pseudoscourfieldiophyceae</taxon>
        <taxon>Pseudoscourfieldiales</taxon>
        <taxon>Pycnococcaceae</taxon>
        <taxon>Pycnococcus</taxon>
    </lineage>
</organism>
<dbReference type="GO" id="GO:0019367">
    <property type="term" value="P:fatty acid elongation, saturated fatty acid"/>
    <property type="evidence" value="ECO:0007669"/>
    <property type="project" value="TreeGrafter"/>
</dbReference>
<accession>A0A830HPU3</accession>
<keyword evidence="4 10" id="KW-0812">Transmembrane</keyword>
<gene>
    <name evidence="11" type="ORF">PPROV_000825100</name>
</gene>
<keyword evidence="7" id="KW-0443">Lipid metabolism</keyword>
<evidence type="ECO:0000256" key="2">
    <source>
        <dbReference type="ARBA" id="ARBA00022516"/>
    </source>
</evidence>
<evidence type="ECO:0000256" key="10">
    <source>
        <dbReference type="SAM" id="Phobius"/>
    </source>
</evidence>
<dbReference type="Pfam" id="PF01151">
    <property type="entry name" value="ELO"/>
    <property type="match status" value="1"/>
</dbReference>
<keyword evidence="6 10" id="KW-1133">Transmembrane helix</keyword>
<proteinExistence type="predicted"/>
<feature type="transmembrane region" description="Helical" evidence="10">
    <location>
        <begin position="183"/>
        <end position="200"/>
    </location>
</feature>
<feature type="transmembrane region" description="Helical" evidence="10">
    <location>
        <begin position="245"/>
        <end position="266"/>
    </location>
</feature>
<evidence type="ECO:0000313" key="12">
    <source>
        <dbReference type="Proteomes" id="UP000660262"/>
    </source>
</evidence>
<dbReference type="PROSITE" id="PS01188">
    <property type="entry name" value="ELO"/>
    <property type="match status" value="1"/>
</dbReference>
<feature type="transmembrane region" description="Helical" evidence="10">
    <location>
        <begin position="97"/>
        <end position="118"/>
    </location>
</feature>
<evidence type="ECO:0000256" key="3">
    <source>
        <dbReference type="ARBA" id="ARBA00022679"/>
    </source>
</evidence>
<sequence>MSTYYTSVENMSTYYTSVDNIIKPAVFSLLDGVGLHLEPSCHLTSHLPLVSSPTPVILSVAAYLVLVSLGVLLSSSKNSTTSSSSPSPSSQTKRKDPYWLAVVVLFHNVFLVALSLYMCVRITYEALVVNKYNVWGNAFKGEESERMLAHTIWIFYVSKLYEFMDTFIMLLKGNLRQVSFLHVYHHGTISFIWWAITFHAPGGDAYFSAALNSWVHVLMYAYYFLAATLPKEPSVRSRYLWWGKYLTLFQMSQFAANFVQGIYAYATGSYHSGISALLVGYMVSLLFLFGNFFVQKHFAGGKKKKSA</sequence>
<keyword evidence="2" id="KW-0444">Lipid biosynthesis</keyword>
<dbReference type="GO" id="GO:0005789">
    <property type="term" value="C:endoplasmic reticulum membrane"/>
    <property type="evidence" value="ECO:0007669"/>
    <property type="project" value="TreeGrafter"/>
</dbReference>
<evidence type="ECO:0000256" key="5">
    <source>
        <dbReference type="ARBA" id="ARBA00022832"/>
    </source>
</evidence>
<name>A0A830HPU3_9CHLO</name>
<dbReference type="OrthoDB" id="434092at2759"/>
<evidence type="ECO:0000256" key="7">
    <source>
        <dbReference type="ARBA" id="ARBA00023098"/>
    </source>
</evidence>
<feature type="transmembrane region" description="Helical" evidence="10">
    <location>
        <begin position="272"/>
        <end position="294"/>
    </location>
</feature>
<dbReference type="EMBL" id="BNJQ01000025">
    <property type="protein sequence ID" value="GHP09516.1"/>
    <property type="molecule type" value="Genomic_DNA"/>
</dbReference>
<dbReference type="Proteomes" id="UP000660262">
    <property type="component" value="Unassembled WGS sequence"/>
</dbReference>
<evidence type="ECO:0000313" key="11">
    <source>
        <dbReference type="EMBL" id="GHP09516.1"/>
    </source>
</evidence>
<comment type="caution">
    <text evidence="11">The sequence shown here is derived from an EMBL/GenBank/DDBJ whole genome shotgun (WGS) entry which is preliminary data.</text>
</comment>
<evidence type="ECO:0008006" key="13">
    <source>
        <dbReference type="Google" id="ProtNLM"/>
    </source>
</evidence>
<dbReference type="InterPro" id="IPR002076">
    <property type="entry name" value="ELO_fam"/>
</dbReference>
<dbReference type="AlphaFoldDB" id="A0A830HPU3"/>
<keyword evidence="5" id="KW-0276">Fatty acid metabolism</keyword>
<dbReference type="GO" id="GO:0009922">
    <property type="term" value="F:fatty acid elongase activity"/>
    <property type="evidence" value="ECO:0007669"/>
    <property type="project" value="InterPro"/>
</dbReference>
<feature type="transmembrane region" description="Helical" evidence="10">
    <location>
        <begin position="206"/>
        <end position="225"/>
    </location>
</feature>
<protein>
    <recommendedName>
        <fullName evidence="13">Very-long-chain 3-oxoacyl-CoA synthase</fullName>
    </recommendedName>
</protein>
<evidence type="ECO:0000256" key="4">
    <source>
        <dbReference type="ARBA" id="ARBA00022692"/>
    </source>
</evidence>
<feature type="transmembrane region" description="Helical" evidence="10">
    <location>
        <begin position="56"/>
        <end position="76"/>
    </location>
</feature>
<keyword evidence="8 10" id="KW-0472">Membrane</keyword>
<comment type="subcellular location">
    <subcellularLocation>
        <location evidence="1">Membrane</location>
        <topology evidence="1">Multi-pass membrane protein</topology>
    </subcellularLocation>
</comment>
<keyword evidence="9" id="KW-0275">Fatty acid biosynthesis</keyword>
<dbReference type="GO" id="GO:0042761">
    <property type="term" value="P:very long-chain fatty acid biosynthetic process"/>
    <property type="evidence" value="ECO:0007669"/>
    <property type="project" value="TreeGrafter"/>
</dbReference>
<evidence type="ECO:0000256" key="8">
    <source>
        <dbReference type="ARBA" id="ARBA00023136"/>
    </source>
</evidence>
<dbReference type="GO" id="GO:0034625">
    <property type="term" value="P:fatty acid elongation, monounsaturated fatty acid"/>
    <property type="evidence" value="ECO:0007669"/>
    <property type="project" value="TreeGrafter"/>
</dbReference>
<evidence type="ECO:0000256" key="6">
    <source>
        <dbReference type="ARBA" id="ARBA00022989"/>
    </source>
</evidence>
<feature type="transmembrane region" description="Helical" evidence="10">
    <location>
        <begin position="152"/>
        <end position="171"/>
    </location>
</feature>
<keyword evidence="3" id="KW-0808">Transferase</keyword>
<evidence type="ECO:0000256" key="1">
    <source>
        <dbReference type="ARBA" id="ARBA00004141"/>
    </source>
</evidence>
<dbReference type="InterPro" id="IPR030457">
    <property type="entry name" value="ELO_CS"/>
</dbReference>
<reference evidence="11" key="1">
    <citation type="submission" date="2020-10" db="EMBL/GenBank/DDBJ databases">
        <title>Unveiling of a novel bifunctional photoreceptor, Dualchrome1, isolated from a cosmopolitan green alga.</title>
        <authorList>
            <person name="Suzuki S."/>
            <person name="Kawachi M."/>
        </authorList>
    </citation>
    <scope>NUCLEOTIDE SEQUENCE</scope>
    <source>
        <strain evidence="11">NIES 2893</strain>
    </source>
</reference>
<evidence type="ECO:0000256" key="9">
    <source>
        <dbReference type="ARBA" id="ARBA00023160"/>
    </source>
</evidence>
<dbReference type="GO" id="GO:0030148">
    <property type="term" value="P:sphingolipid biosynthetic process"/>
    <property type="evidence" value="ECO:0007669"/>
    <property type="project" value="TreeGrafter"/>
</dbReference>